<dbReference type="EMBL" id="LAZR01059817">
    <property type="protein sequence ID" value="KKK66995.1"/>
    <property type="molecule type" value="Genomic_DNA"/>
</dbReference>
<name>A0A0F8Y0D2_9ZZZZ</name>
<sequence>AGDNPKNVDTSKSGDTVWDTPEENEEDYEMTDDDQKVKVPSKILSELKRVIGEVTRESEKAKPRDFERANYYEDTAEALQIVYDELAKKTVQGLKQAQYLSQRMMNVQRALMPDSVWKFLVDGGERRSLKAYMTAVKPPVTGKPFSSVVISSLNKNTNTE</sequence>
<feature type="region of interest" description="Disordered" evidence="1">
    <location>
        <begin position="1"/>
        <end position="36"/>
    </location>
</feature>
<gene>
    <name evidence="2" type="ORF">LCGC14_2958510</name>
</gene>
<feature type="compositionally biased region" description="Acidic residues" evidence="1">
    <location>
        <begin position="20"/>
        <end position="32"/>
    </location>
</feature>
<dbReference type="AlphaFoldDB" id="A0A0F8Y0D2"/>
<feature type="non-terminal residue" evidence="2">
    <location>
        <position position="1"/>
    </location>
</feature>
<accession>A0A0F8Y0D2</accession>
<organism evidence="2">
    <name type="scientific">marine sediment metagenome</name>
    <dbReference type="NCBI Taxonomy" id="412755"/>
    <lineage>
        <taxon>unclassified sequences</taxon>
        <taxon>metagenomes</taxon>
        <taxon>ecological metagenomes</taxon>
    </lineage>
</organism>
<evidence type="ECO:0000256" key="1">
    <source>
        <dbReference type="SAM" id="MobiDB-lite"/>
    </source>
</evidence>
<protein>
    <submittedName>
        <fullName evidence="2">Uncharacterized protein</fullName>
    </submittedName>
</protein>
<comment type="caution">
    <text evidence="2">The sequence shown here is derived from an EMBL/GenBank/DDBJ whole genome shotgun (WGS) entry which is preliminary data.</text>
</comment>
<evidence type="ECO:0000313" key="2">
    <source>
        <dbReference type="EMBL" id="KKK66995.1"/>
    </source>
</evidence>
<reference evidence="2" key="1">
    <citation type="journal article" date="2015" name="Nature">
        <title>Complex archaea that bridge the gap between prokaryotes and eukaryotes.</title>
        <authorList>
            <person name="Spang A."/>
            <person name="Saw J.H."/>
            <person name="Jorgensen S.L."/>
            <person name="Zaremba-Niedzwiedzka K."/>
            <person name="Martijn J."/>
            <person name="Lind A.E."/>
            <person name="van Eijk R."/>
            <person name="Schleper C."/>
            <person name="Guy L."/>
            <person name="Ettema T.J."/>
        </authorList>
    </citation>
    <scope>NUCLEOTIDE SEQUENCE</scope>
</reference>
<proteinExistence type="predicted"/>